<dbReference type="Ensembl" id="ENSHCOT00000006582.1">
    <property type="protein sequence ID" value="ENSHCOP00000004712.1"/>
    <property type="gene ID" value="ENSHCOG00000006223.1"/>
</dbReference>
<keyword evidence="4" id="KW-1185">Reference proteome</keyword>
<dbReference type="AlphaFoldDB" id="A0A3Q2XLD4"/>
<feature type="region of interest" description="Disordered" evidence="1">
    <location>
        <begin position="158"/>
        <end position="207"/>
    </location>
</feature>
<dbReference type="OMA" id="CTFPCFA"/>
<accession>A0A3Q2XLD4</accession>
<feature type="transmembrane region" description="Helical" evidence="2">
    <location>
        <begin position="44"/>
        <end position="68"/>
    </location>
</feature>
<proteinExistence type="predicted"/>
<reference evidence="3" key="1">
    <citation type="submission" date="2025-08" db="UniProtKB">
        <authorList>
            <consortium name="Ensembl"/>
        </authorList>
    </citation>
    <scope>IDENTIFICATION</scope>
</reference>
<evidence type="ECO:0000313" key="3">
    <source>
        <dbReference type="Ensembl" id="ENSHCOP00000004712.1"/>
    </source>
</evidence>
<name>A0A3Q2XLD4_HIPCM</name>
<keyword evidence="2" id="KW-0472">Membrane</keyword>
<protein>
    <submittedName>
        <fullName evidence="3">Transmembrane protein 236</fullName>
    </submittedName>
</protein>
<dbReference type="PANTHER" id="PTHR31453">
    <property type="entry name" value="TRANSMEMBRANE PROTEIN 236"/>
    <property type="match status" value="1"/>
</dbReference>
<dbReference type="PANTHER" id="PTHR31453:SF2">
    <property type="entry name" value="TRANSMEMBRANE PROTEIN 236"/>
    <property type="match status" value="1"/>
</dbReference>
<feature type="transmembrane region" description="Helical" evidence="2">
    <location>
        <begin position="75"/>
        <end position="93"/>
    </location>
</feature>
<evidence type="ECO:0000256" key="1">
    <source>
        <dbReference type="SAM" id="MobiDB-lite"/>
    </source>
</evidence>
<reference evidence="3" key="2">
    <citation type="submission" date="2025-09" db="UniProtKB">
        <authorList>
            <consortium name="Ensembl"/>
        </authorList>
    </citation>
    <scope>IDENTIFICATION</scope>
</reference>
<evidence type="ECO:0000256" key="2">
    <source>
        <dbReference type="SAM" id="Phobius"/>
    </source>
</evidence>
<feature type="transmembrane region" description="Helical" evidence="2">
    <location>
        <begin position="255"/>
        <end position="275"/>
    </location>
</feature>
<feature type="transmembrane region" description="Helical" evidence="2">
    <location>
        <begin position="311"/>
        <end position="329"/>
    </location>
</feature>
<dbReference type="Proteomes" id="UP000264820">
    <property type="component" value="Unplaced"/>
</dbReference>
<dbReference type="STRING" id="109280.ENSHCOP00000004712"/>
<evidence type="ECO:0000313" key="4">
    <source>
        <dbReference type="Proteomes" id="UP000264820"/>
    </source>
</evidence>
<keyword evidence="2" id="KW-0812">Transmembrane</keyword>
<sequence>MTSAKTPKLAAYELLQFAALAVPPLALAERFARLLSDVRGRDDTAYWLAVASSVAYVTSCALLVWVPLKRRPTMLAYLLLCTLPSFAIIIASSQVQVNAGVRLDHFAELPASLVILGLICVDLVERLRPCRLLGQDLGFELPGPVLTNLEAVSSISNTVHPNESRNGVPPDRRSAPPNNPDTPGRRTEPPAGRSAPITSRTPGPAYLHSSSRAFSGRLSFLGRSDARSELFVDCFLFWLDTVELVRVAGEPAVFYSAWVYPVLILAFLSSLRAVLAPHGPFSSTAGVALQDFPFLVTRVSLLAVFGPVTPVLFPLKNALVSLTFFYFTYMTRMKIFKRHSMF</sequence>
<feature type="transmembrane region" description="Helical" evidence="2">
    <location>
        <begin position="105"/>
        <end position="124"/>
    </location>
</feature>
<dbReference type="InterPro" id="IPR020394">
    <property type="entry name" value="Uncharacterised_FAM23-like_TM"/>
</dbReference>
<keyword evidence="2" id="KW-1133">Transmembrane helix</keyword>
<dbReference type="GeneTree" id="ENSGT00390000015525"/>
<organism evidence="3 4">
    <name type="scientific">Hippocampus comes</name>
    <name type="common">Tiger tail seahorse</name>
    <dbReference type="NCBI Taxonomy" id="109280"/>
    <lineage>
        <taxon>Eukaryota</taxon>
        <taxon>Metazoa</taxon>
        <taxon>Chordata</taxon>
        <taxon>Craniata</taxon>
        <taxon>Vertebrata</taxon>
        <taxon>Euteleostomi</taxon>
        <taxon>Actinopterygii</taxon>
        <taxon>Neopterygii</taxon>
        <taxon>Teleostei</taxon>
        <taxon>Neoteleostei</taxon>
        <taxon>Acanthomorphata</taxon>
        <taxon>Syngnathiaria</taxon>
        <taxon>Syngnathiformes</taxon>
        <taxon>Syngnathoidei</taxon>
        <taxon>Syngnathidae</taxon>
        <taxon>Hippocampus</taxon>
    </lineage>
</organism>